<feature type="compositionally biased region" description="Polar residues" evidence="2">
    <location>
        <begin position="588"/>
        <end position="602"/>
    </location>
</feature>
<dbReference type="Gene3D" id="3.10.590.10">
    <property type="entry name" value="ph1033 like domains"/>
    <property type="match status" value="1"/>
</dbReference>
<keyword evidence="1" id="KW-0694">RNA-binding</keyword>
<dbReference type="InterPro" id="IPR045168">
    <property type="entry name" value="YTH_prot"/>
</dbReference>
<accession>A0A199UYV3</accession>
<feature type="compositionally biased region" description="Basic and acidic residues" evidence="2">
    <location>
        <begin position="638"/>
        <end position="655"/>
    </location>
</feature>
<dbReference type="GO" id="GO:1990247">
    <property type="term" value="F:N6-methyladenosine-containing RNA reader activity"/>
    <property type="evidence" value="ECO:0007669"/>
    <property type="project" value="UniProtKB-UniRule"/>
</dbReference>
<dbReference type="STRING" id="4615.A0A199UYV3"/>
<dbReference type="InterPro" id="IPR007275">
    <property type="entry name" value="YTH_domain"/>
</dbReference>
<feature type="region of interest" description="Disordered" evidence="2">
    <location>
        <begin position="290"/>
        <end position="310"/>
    </location>
</feature>
<organism evidence="4 5">
    <name type="scientific">Ananas comosus</name>
    <name type="common">Pineapple</name>
    <name type="synonym">Ananas ananas</name>
    <dbReference type="NCBI Taxonomy" id="4615"/>
    <lineage>
        <taxon>Eukaryota</taxon>
        <taxon>Viridiplantae</taxon>
        <taxon>Streptophyta</taxon>
        <taxon>Embryophyta</taxon>
        <taxon>Tracheophyta</taxon>
        <taxon>Spermatophyta</taxon>
        <taxon>Magnoliopsida</taxon>
        <taxon>Liliopsida</taxon>
        <taxon>Poales</taxon>
        <taxon>Bromeliaceae</taxon>
        <taxon>Bromelioideae</taxon>
        <taxon>Ananas</taxon>
    </lineage>
</organism>
<comment type="caution">
    <text evidence="4">The sequence shown here is derived from an EMBL/GenBank/DDBJ whole genome shotgun (WGS) entry which is preliminary data.</text>
</comment>
<evidence type="ECO:0000256" key="1">
    <source>
        <dbReference type="RuleBase" id="RU369095"/>
    </source>
</evidence>
<protein>
    <recommendedName>
        <fullName evidence="1">YTH domain-containing family protein</fullName>
    </recommendedName>
</protein>
<comment type="function">
    <text evidence="1">Specifically recognizes and binds N6-methyladenosine (m6A)-containing RNAs, and regulates mRNA stability. M6A is a modification present at internal sites of mRNAs and some non-coding RNAs and plays a role in mRNA stability and processing.</text>
</comment>
<reference evidence="4 5" key="1">
    <citation type="journal article" date="2016" name="DNA Res.">
        <title>The draft genome of MD-2 pineapple using hybrid error correction of long reads.</title>
        <authorList>
            <person name="Redwan R.M."/>
            <person name="Saidin A."/>
            <person name="Kumar S.V."/>
        </authorList>
    </citation>
    <scope>NUCLEOTIDE SEQUENCE [LARGE SCALE GENOMIC DNA]</scope>
    <source>
        <strain evidence="5">cv. MD2</strain>
        <tissue evidence="4">Leaf</tissue>
    </source>
</reference>
<evidence type="ECO:0000259" key="3">
    <source>
        <dbReference type="PROSITE" id="PS50882"/>
    </source>
</evidence>
<dbReference type="Proteomes" id="UP000092600">
    <property type="component" value="Unassembled WGS sequence"/>
</dbReference>
<evidence type="ECO:0000313" key="4">
    <source>
        <dbReference type="EMBL" id="OAY69801.1"/>
    </source>
</evidence>
<dbReference type="CDD" id="cd21134">
    <property type="entry name" value="YTH"/>
    <property type="match status" value="1"/>
</dbReference>
<feature type="domain" description="YTH" evidence="3">
    <location>
        <begin position="354"/>
        <end position="495"/>
    </location>
</feature>
<dbReference type="Pfam" id="PF04146">
    <property type="entry name" value="YTH"/>
    <property type="match status" value="1"/>
</dbReference>
<dbReference type="GO" id="GO:0003729">
    <property type="term" value="F:mRNA binding"/>
    <property type="evidence" value="ECO:0007669"/>
    <property type="project" value="UniProtKB-UniRule"/>
</dbReference>
<feature type="compositionally biased region" description="Basic and acidic residues" evidence="2">
    <location>
        <begin position="665"/>
        <end position="675"/>
    </location>
</feature>
<dbReference type="GO" id="GO:0061157">
    <property type="term" value="P:mRNA destabilization"/>
    <property type="evidence" value="ECO:0007669"/>
    <property type="project" value="TreeGrafter"/>
</dbReference>
<dbReference type="EMBL" id="LSRQ01004221">
    <property type="protein sequence ID" value="OAY69801.1"/>
    <property type="molecule type" value="Genomic_DNA"/>
</dbReference>
<evidence type="ECO:0000313" key="5">
    <source>
        <dbReference type="Proteomes" id="UP000092600"/>
    </source>
</evidence>
<evidence type="ECO:0000256" key="2">
    <source>
        <dbReference type="SAM" id="MobiDB-lite"/>
    </source>
</evidence>
<feature type="compositionally biased region" description="Polar residues" evidence="2">
    <location>
        <begin position="301"/>
        <end position="310"/>
    </location>
</feature>
<dbReference type="PANTHER" id="PTHR12357:SF92">
    <property type="entry name" value="YTH DOMAIN-CONTAINING FAMILY PROTEIN"/>
    <property type="match status" value="1"/>
</dbReference>
<dbReference type="PANTHER" id="PTHR12357">
    <property type="entry name" value="YTH YT521-B HOMOLOGY DOMAIN-CONTAINING"/>
    <property type="match status" value="1"/>
</dbReference>
<feature type="region of interest" description="Disordered" evidence="2">
    <location>
        <begin position="550"/>
        <end position="733"/>
    </location>
</feature>
<gene>
    <name evidence="4" type="ORF">ACMD2_04740</name>
</gene>
<dbReference type="AlphaFoldDB" id="A0A199UYV3"/>
<sequence>DLWLFKDCIMHQDTTSKEIGFSGSEVAPEVIYGQDLYYPPNTDYYGYYSTGAEAPGAWDDHQSVFVSDGQDLHYVGPQAEGSPYVYYAPNYGYPQSHYNPYNPYMPSSVVGPDGSIIGMQQYLTNPAYHQQITSPSYFPVIPTGTEFVPHGTSDQSLYSGFTSVPSKADAEGMKNSAPLVSATAPVDSQRASLLNPTLEHSFSSSQQFQLPSNGSLLNLAPRKQSATQLGSQQATQFLAGNSSGPVHATEQFFNRRIPSFEPSSKVEFPMNNSLMHFGSNSRKFIPNDKMKPADSAGRPHSFSTTANRVRDQPTSSITVKSYTSKLTIANPQGIIVIKTDQYNRDDFPVEYPYAKFFIIKSYSEDDVHKSIKYNVWSSTPNGNKKLDAAYEDAQRLSALKGVNCPVFLFFSVNGSGRFCGVAEMLGRVDFQRDMDFWQQDKWSGSFSVKWHIIKDVPNTNFRQITLENNENKPVTHSRDTQEASWMLTLIFFIVMYIPGTTMLKIFKSSLLRESILDDFPKYEELEKSNKERRFRLLRSHDAPLFTPTLATQRVVTASPKKHPSSDHTLEIDIPNRPQSADEKRQDGNFDQTPQSDDNQSASHAGRSSGENREQPNVTAERLPEAEEKQQNAAAVENPKADGVDQLRTEDGDKSKSTTAVRPSNKNKEPRVDGKQSNDTVVKLAKEDNAVDQSRKPEGKKRNGVTYRQVKVLSPPNSKPVDLGPDGRGGSDPAQVVGNLAGEVSSLSISSSVSEEADSSSFSGDVVKIGSMHIRVQKTGEST</sequence>
<comment type="similarity">
    <text evidence="1">Belongs to the YTHDF family.</text>
</comment>
<dbReference type="GO" id="GO:0005737">
    <property type="term" value="C:cytoplasm"/>
    <property type="evidence" value="ECO:0007669"/>
    <property type="project" value="TreeGrafter"/>
</dbReference>
<dbReference type="PROSITE" id="PS50882">
    <property type="entry name" value="YTH"/>
    <property type="match status" value="1"/>
</dbReference>
<feature type="non-terminal residue" evidence="4">
    <location>
        <position position="1"/>
    </location>
</feature>
<name>A0A199UYV3_ANACO</name>
<feature type="compositionally biased region" description="Basic and acidic residues" evidence="2">
    <location>
        <begin position="683"/>
        <end position="700"/>
    </location>
</feature>
<proteinExistence type="inferred from homology"/>